<dbReference type="SFLD" id="SFLDS00019">
    <property type="entry name" value="Glutathione_Transferase_(cytos"/>
    <property type="match status" value="1"/>
</dbReference>
<dbReference type="PROSITE" id="PS50404">
    <property type="entry name" value="GST_NTER"/>
    <property type="match status" value="1"/>
</dbReference>
<evidence type="ECO:0000313" key="2">
    <source>
        <dbReference type="EMBL" id="KAH9290898.1"/>
    </source>
</evidence>
<dbReference type="Gene3D" id="1.20.1050.10">
    <property type="match status" value="1"/>
</dbReference>
<proteinExistence type="predicted"/>
<dbReference type="Pfam" id="PF13417">
    <property type="entry name" value="GST_N_3"/>
    <property type="match status" value="1"/>
</dbReference>
<accession>A0AA38C696</accession>
<dbReference type="SUPFAM" id="SSF52833">
    <property type="entry name" value="Thioredoxin-like"/>
    <property type="match status" value="1"/>
</dbReference>
<organism evidence="2 3">
    <name type="scientific">Taxus chinensis</name>
    <name type="common">Chinese yew</name>
    <name type="synonym">Taxus wallichiana var. chinensis</name>
    <dbReference type="NCBI Taxonomy" id="29808"/>
    <lineage>
        <taxon>Eukaryota</taxon>
        <taxon>Viridiplantae</taxon>
        <taxon>Streptophyta</taxon>
        <taxon>Embryophyta</taxon>
        <taxon>Tracheophyta</taxon>
        <taxon>Spermatophyta</taxon>
        <taxon>Pinopsida</taxon>
        <taxon>Pinidae</taxon>
        <taxon>Conifers II</taxon>
        <taxon>Cupressales</taxon>
        <taxon>Taxaceae</taxon>
        <taxon>Taxus</taxon>
    </lineage>
</organism>
<dbReference type="GO" id="GO:0006749">
    <property type="term" value="P:glutathione metabolic process"/>
    <property type="evidence" value="ECO:0007669"/>
    <property type="project" value="TreeGrafter"/>
</dbReference>
<dbReference type="InterPro" id="IPR004045">
    <property type="entry name" value="Glutathione_S-Trfase_N"/>
</dbReference>
<dbReference type="GO" id="GO:0005737">
    <property type="term" value="C:cytoplasm"/>
    <property type="evidence" value="ECO:0007669"/>
    <property type="project" value="TreeGrafter"/>
</dbReference>
<protein>
    <recommendedName>
        <fullName evidence="1">GST N-terminal domain-containing protein</fullName>
    </recommendedName>
</protein>
<dbReference type="InterPro" id="IPR045073">
    <property type="entry name" value="Omega/Tau-like"/>
</dbReference>
<dbReference type="CDD" id="cd03058">
    <property type="entry name" value="GST_N_Tau"/>
    <property type="match status" value="1"/>
</dbReference>
<name>A0AA38C696_TAXCH</name>
<evidence type="ECO:0000313" key="3">
    <source>
        <dbReference type="Proteomes" id="UP000824469"/>
    </source>
</evidence>
<reference evidence="2 3" key="1">
    <citation type="journal article" date="2021" name="Nat. Plants">
        <title>The Taxus genome provides insights into paclitaxel biosynthesis.</title>
        <authorList>
            <person name="Xiong X."/>
            <person name="Gou J."/>
            <person name="Liao Q."/>
            <person name="Li Y."/>
            <person name="Zhou Q."/>
            <person name="Bi G."/>
            <person name="Li C."/>
            <person name="Du R."/>
            <person name="Wang X."/>
            <person name="Sun T."/>
            <person name="Guo L."/>
            <person name="Liang H."/>
            <person name="Lu P."/>
            <person name="Wu Y."/>
            <person name="Zhang Z."/>
            <person name="Ro D.K."/>
            <person name="Shang Y."/>
            <person name="Huang S."/>
            <person name="Yan J."/>
        </authorList>
    </citation>
    <scope>NUCLEOTIDE SEQUENCE [LARGE SCALE GENOMIC DNA]</scope>
    <source>
        <strain evidence="2">Ta-2019</strain>
    </source>
</reference>
<dbReference type="InterPro" id="IPR036282">
    <property type="entry name" value="Glutathione-S-Trfase_C_sf"/>
</dbReference>
<dbReference type="PANTHER" id="PTHR11260">
    <property type="entry name" value="GLUTATHIONE S-TRANSFERASE, GST, SUPERFAMILY, GST DOMAIN CONTAINING"/>
    <property type="match status" value="1"/>
</dbReference>
<dbReference type="SUPFAM" id="SSF47616">
    <property type="entry name" value="GST C-terminal domain-like"/>
    <property type="match status" value="1"/>
</dbReference>
<gene>
    <name evidence="2" type="ORF">KI387_035015</name>
</gene>
<dbReference type="PANTHER" id="PTHR11260:SF676">
    <property type="entry name" value="GLUTATHIONE S-TRANSFERASE U8"/>
    <property type="match status" value="1"/>
</dbReference>
<sequence>MAGVQLISFLFSPFGRKVEIALRAKGIAYEVVVEKDLQHKSEMLVKVNPVYKKIPVLLHNGRSICESKLIVEYIDETWPSPHQLFLRDPYDRYLVRFWADFLDHKIRAIGVMCADHKSEAELEMTREEYREMWVTVESGLGELESRGLVHLKDGKRSEINYADV</sequence>
<dbReference type="Proteomes" id="UP000824469">
    <property type="component" value="Unassembled WGS sequence"/>
</dbReference>
<dbReference type="AlphaFoldDB" id="A0AA38C696"/>
<comment type="caution">
    <text evidence="2">The sequence shown here is derived from an EMBL/GenBank/DDBJ whole genome shotgun (WGS) entry which is preliminary data.</text>
</comment>
<dbReference type="EMBL" id="JAHRHJ020003813">
    <property type="protein sequence ID" value="KAH9290898.1"/>
    <property type="molecule type" value="Genomic_DNA"/>
</dbReference>
<keyword evidence="3" id="KW-1185">Reference proteome</keyword>
<dbReference type="GO" id="GO:0004364">
    <property type="term" value="F:glutathione transferase activity"/>
    <property type="evidence" value="ECO:0007669"/>
    <property type="project" value="TreeGrafter"/>
</dbReference>
<dbReference type="SFLD" id="SFLDG00358">
    <property type="entry name" value="Main_(cytGST)"/>
    <property type="match status" value="1"/>
</dbReference>
<feature type="non-terminal residue" evidence="2">
    <location>
        <position position="1"/>
    </location>
</feature>
<dbReference type="Gene3D" id="3.40.30.10">
    <property type="entry name" value="Glutaredoxin"/>
    <property type="match status" value="1"/>
</dbReference>
<dbReference type="OMA" id="RNISIMY"/>
<evidence type="ECO:0000259" key="1">
    <source>
        <dbReference type="PROSITE" id="PS50404"/>
    </source>
</evidence>
<dbReference type="InterPro" id="IPR040079">
    <property type="entry name" value="Glutathione_S-Trfase"/>
</dbReference>
<dbReference type="InterPro" id="IPR036249">
    <property type="entry name" value="Thioredoxin-like_sf"/>
</dbReference>
<feature type="domain" description="GST N-terminal" evidence="1">
    <location>
        <begin position="2"/>
        <end position="82"/>
    </location>
</feature>